<accession>A0A1T4PX52</accession>
<evidence type="ECO:0000256" key="7">
    <source>
        <dbReference type="ARBA" id="ARBA00022692"/>
    </source>
</evidence>
<evidence type="ECO:0000256" key="12">
    <source>
        <dbReference type="ARBA" id="ARBA00023012"/>
    </source>
</evidence>
<evidence type="ECO:0000256" key="9">
    <source>
        <dbReference type="ARBA" id="ARBA00022777"/>
    </source>
</evidence>
<evidence type="ECO:0000259" key="15">
    <source>
        <dbReference type="SMART" id="SM00065"/>
    </source>
</evidence>
<dbReference type="OrthoDB" id="9809348at2"/>
<keyword evidence="9 16" id="KW-0418">Kinase</keyword>
<dbReference type="InterPro" id="IPR010559">
    <property type="entry name" value="Sig_transdc_His_kin_internal"/>
</dbReference>
<dbReference type="PANTHER" id="PTHR34220:SF7">
    <property type="entry name" value="SENSOR HISTIDINE KINASE YPDA"/>
    <property type="match status" value="1"/>
</dbReference>
<protein>
    <recommendedName>
        <fullName evidence="3">histidine kinase</fullName>
        <ecNumber evidence="3">2.7.13.3</ecNumber>
    </recommendedName>
</protein>
<feature type="transmembrane region" description="Helical" evidence="14">
    <location>
        <begin position="42"/>
        <end position="59"/>
    </location>
</feature>
<dbReference type="GO" id="GO:0000155">
    <property type="term" value="F:phosphorelay sensor kinase activity"/>
    <property type="evidence" value="ECO:0007669"/>
    <property type="project" value="InterPro"/>
</dbReference>
<sequence>MSLLLTLFERLTVVVTIAYLFSRTPLFRRLLRQDLTWREKGGMVIIFGIITILGTYYGIPVKGAIANSRAVGAIVAGLLGGPAVGAITGLIGGIHRWSLGGFTGFACAVSTTIEGLLGGLVNKYWPKQAMDWRVGFVTGFIAESLQMLIILALARPFVSALDLVKVIAAPMTIVNAAGIAIFIMIVRQSFQEQERIAAFMAQLALKIANYTLPILRHGLTIQSAGEVAQIILRETGSAAVAITDRENILAHVGAGSDHHLPGQPIQTEATRIVIETGQTKIAGSRQEIDCSHPTCPLNTAVIVPLRQNQQVVGTLKIYHRTNKPVTEVEIEFANGLAHLFSTQLELAELERRSQLLADAEIRALQAQINPHFLFNALNTIMLFCRTDPEKARGLLAQLGDYFRKNLQDNKRLVDIREEIEHVKAYLAIEEARFGHRITITWQIDPELRPVKIPPLTLQPLVENALRHGLLPKRGFGNLQIGIKQERNQALVWIEDDGVGFNQTKKESDGSGMGLKNVDARLRSWFGPEAGLKIISPLPGQTYGTRVEFVIPEGVQK</sequence>
<feature type="transmembrane region" description="Helical" evidence="14">
    <location>
        <begin position="71"/>
        <end position="91"/>
    </location>
</feature>
<evidence type="ECO:0000313" key="16">
    <source>
        <dbReference type="EMBL" id="SJZ96069.1"/>
    </source>
</evidence>
<reference evidence="17" key="1">
    <citation type="submission" date="2017-02" db="EMBL/GenBank/DDBJ databases">
        <authorList>
            <person name="Varghese N."/>
            <person name="Submissions S."/>
        </authorList>
    </citation>
    <scope>NUCLEOTIDE SEQUENCE [LARGE SCALE GENOMIC DNA]</scope>
    <source>
        <strain evidence="17">DSM 16521</strain>
    </source>
</reference>
<feature type="domain" description="GAF" evidence="15">
    <location>
        <begin position="216"/>
        <end position="354"/>
    </location>
</feature>
<dbReference type="GO" id="GO:0005524">
    <property type="term" value="F:ATP binding"/>
    <property type="evidence" value="ECO:0007669"/>
    <property type="project" value="UniProtKB-KW"/>
</dbReference>
<keyword evidence="7 14" id="KW-0812">Transmembrane</keyword>
<evidence type="ECO:0000256" key="3">
    <source>
        <dbReference type="ARBA" id="ARBA00012438"/>
    </source>
</evidence>
<dbReference type="InterPro" id="IPR050640">
    <property type="entry name" value="Bact_2-comp_sensor_kinase"/>
</dbReference>
<dbReference type="RefSeq" id="WP_078665514.1">
    <property type="nucleotide sequence ID" value="NZ_FUXM01000014.1"/>
</dbReference>
<name>A0A1T4PX52_9FIRM</name>
<feature type="transmembrane region" description="Helical" evidence="14">
    <location>
        <begin position="134"/>
        <end position="154"/>
    </location>
</feature>
<keyword evidence="11 14" id="KW-1133">Transmembrane helix</keyword>
<feature type="transmembrane region" description="Helical" evidence="14">
    <location>
        <begin position="166"/>
        <end position="186"/>
    </location>
</feature>
<dbReference type="Pfam" id="PF07694">
    <property type="entry name" value="5TM-5TMR_LYT"/>
    <property type="match status" value="1"/>
</dbReference>
<dbReference type="InterPro" id="IPR029016">
    <property type="entry name" value="GAF-like_dom_sf"/>
</dbReference>
<evidence type="ECO:0000256" key="4">
    <source>
        <dbReference type="ARBA" id="ARBA00022475"/>
    </source>
</evidence>
<dbReference type="SMART" id="SM00065">
    <property type="entry name" value="GAF"/>
    <property type="match status" value="1"/>
</dbReference>
<comment type="subcellular location">
    <subcellularLocation>
        <location evidence="2">Cell membrane</location>
        <topology evidence="2">Multi-pass membrane protein</topology>
    </subcellularLocation>
</comment>
<keyword evidence="17" id="KW-1185">Reference proteome</keyword>
<dbReference type="InterPro" id="IPR036890">
    <property type="entry name" value="HATPase_C_sf"/>
</dbReference>
<dbReference type="AlphaFoldDB" id="A0A1T4PX52"/>
<evidence type="ECO:0000256" key="2">
    <source>
        <dbReference type="ARBA" id="ARBA00004651"/>
    </source>
</evidence>
<proteinExistence type="predicted"/>
<dbReference type="GO" id="GO:0005886">
    <property type="term" value="C:plasma membrane"/>
    <property type="evidence" value="ECO:0007669"/>
    <property type="project" value="UniProtKB-SubCell"/>
</dbReference>
<dbReference type="GO" id="GO:0071555">
    <property type="term" value="P:cell wall organization"/>
    <property type="evidence" value="ECO:0007669"/>
    <property type="project" value="InterPro"/>
</dbReference>
<keyword evidence="10" id="KW-0067">ATP-binding</keyword>
<dbReference type="Gene3D" id="3.30.565.10">
    <property type="entry name" value="Histidine kinase-like ATPase, C-terminal domain"/>
    <property type="match status" value="1"/>
</dbReference>
<dbReference type="SUPFAM" id="SSF55874">
    <property type="entry name" value="ATPase domain of HSP90 chaperone/DNA topoisomerase II/histidine kinase"/>
    <property type="match status" value="1"/>
</dbReference>
<dbReference type="InterPro" id="IPR011620">
    <property type="entry name" value="Sig_transdc_His_kinase_LytS_TM"/>
</dbReference>
<comment type="catalytic activity">
    <reaction evidence="1">
        <text>ATP + protein L-histidine = ADP + protein N-phospho-L-histidine.</text>
        <dbReference type="EC" id="2.7.13.3"/>
    </reaction>
</comment>
<keyword evidence="4" id="KW-1003">Cell membrane</keyword>
<evidence type="ECO:0000256" key="13">
    <source>
        <dbReference type="ARBA" id="ARBA00023136"/>
    </source>
</evidence>
<organism evidence="16 17">
    <name type="scientific">Carboxydocella sporoproducens DSM 16521</name>
    <dbReference type="NCBI Taxonomy" id="1121270"/>
    <lineage>
        <taxon>Bacteria</taxon>
        <taxon>Bacillati</taxon>
        <taxon>Bacillota</taxon>
        <taxon>Clostridia</taxon>
        <taxon>Eubacteriales</taxon>
        <taxon>Clostridiales Family XVI. Incertae Sedis</taxon>
        <taxon>Carboxydocella</taxon>
    </lineage>
</organism>
<evidence type="ECO:0000256" key="6">
    <source>
        <dbReference type="ARBA" id="ARBA00022679"/>
    </source>
</evidence>
<feature type="transmembrane region" description="Helical" evidence="14">
    <location>
        <begin position="97"/>
        <end position="122"/>
    </location>
</feature>
<dbReference type="PANTHER" id="PTHR34220">
    <property type="entry name" value="SENSOR HISTIDINE KINASE YPDA"/>
    <property type="match status" value="1"/>
</dbReference>
<evidence type="ECO:0000256" key="10">
    <source>
        <dbReference type="ARBA" id="ARBA00022840"/>
    </source>
</evidence>
<dbReference type="Pfam" id="PF13492">
    <property type="entry name" value="GAF_3"/>
    <property type="match status" value="1"/>
</dbReference>
<keyword evidence="8" id="KW-0547">Nucleotide-binding</keyword>
<dbReference type="EMBL" id="FUXM01000014">
    <property type="protein sequence ID" value="SJZ96069.1"/>
    <property type="molecule type" value="Genomic_DNA"/>
</dbReference>
<evidence type="ECO:0000313" key="17">
    <source>
        <dbReference type="Proteomes" id="UP000189933"/>
    </source>
</evidence>
<keyword evidence="5" id="KW-0597">Phosphoprotein</keyword>
<dbReference type="InterPro" id="IPR003018">
    <property type="entry name" value="GAF"/>
</dbReference>
<dbReference type="Proteomes" id="UP000189933">
    <property type="component" value="Unassembled WGS sequence"/>
</dbReference>
<dbReference type="SUPFAM" id="SSF55781">
    <property type="entry name" value="GAF domain-like"/>
    <property type="match status" value="1"/>
</dbReference>
<dbReference type="EC" id="2.7.13.3" evidence="3"/>
<gene>
    <name evidence="16" type="ORF">SAMN02745885_01445</name>
</gene>
<evidence type="ECO:0000256" key="1">
    <source>
        <dbReference type="ARBA" id="ARBA00000085"/>
    </source>
</evidence>
<evidence type="ECO:0000256" key="8">
    <source>
        <dbReference type="ARBA" id="ARBA00022741"/>
    </source>
</evidence>
<evidence type="ECO:0000256" key="14">
    <source>
        <dbReference type="SAM" id="Phobius"/>
    </source>
</evidence>
<dbReference type="Gene3D" id="3.30.450.40">
    <property type="match status" value="1"/>
</dbReference>
<dbReference type="Pfam" id="PF06580">
    <property type="entry name" value="His_kinase"/>
    <property type="match status" value="1"/>
</dbReference>
<keyword evidence="12" id="KW-0902">Two-component regulatory system</keyword>
<keyword evidence="6" id="KW-0808">Transferase</keyword>
<evidence type="ECO:0000256" key="11">
    <source>
        <dbReference type="ARBA" id="ARBA00022989"/>
    </source>
</evidence>
<keyword evidence="13 14" id="KW-0472">Membrane</keyword>
<evidence type="ECO:0000256" key="5">
    <source>
        <dbReference type="ARBA" id="ARBA00022553"/>
    </source>
</evidence>